<dbReference type="InterPro" id="IPR052579">
    <property type="entry name" value="Zinc_finger_SWIM"/>
</dbReference>
<evidence type="ECO:0000256" key="1">
    <source>
        <dbReference type="PROSITE-ProRule" id="PRU00325"/>
    </source>
</evidence>
<feature type="domain" description="SWIM-type" evidence="2">
    <location>
        <begin position="432"/>
        <end position="464"/>
    </location>
</feature>
<dbReference type="EMBL" id="JARYMX010000002">
    <property type="protein sequence ID" value="KAJ9561394.1"/>
    <property type="molecule type" value="Genomic_DNA"/>
</dbReference>
<dbReference type="Pfam" id="PF10551">
    <property type="entry name" value="MULE"/>
    <property type="match status" value="1"/>
</dbReference>
<evidence type="ECO:0000313" key="4">
    <source>
        <dbReference type="Proteomes" id="UP001172457"/>
    </source>
</evidence>
<proteinExistence type="predicted"/>
<organism evidence="3 4">
    <name type="scientific">Centaurea solstitialis</name>
    <name type="common">yellow star-thistle</name>
    <dbReference type="NCBI Taxonomy" id="347529"/>
    <lineage>
        <taxon>Eukaryota</taxon>
        <taxon>Viridiplantae</taxon>
        <taxon>Streptophyta</taxon>
        <taxon>Embryophyta</taxon>
        <taxon>Tracheophyta</taxon>
        <taxon>Spermatophyta</taxon>
        <taxon>Magnoliopsida</taxon>
        <taxon>eudicotyledons</taxon>
        <taxon>Gunneridae</taxon>
        <taxon>Pentapetalae</taxon>
        <taxon>asterids</taxon>
        <taxon>campanulids</taxon>
        <taxon>Asterales</taxon>
        <taxon>Asteraceae</taxon>
        <taxon>Carduoideae</taxon>
        <taxon>Cardueae</taxon>
        <taxon>Centaureinae</taxon>
        <taxon>Centaurea</taxon>
    </lineage>
</organism>
<dbReference type="InterPro" id="IPR007527">
    <property type="entry name" value="Znf_SWIM"/>
</dbReference>
<dbReference type="PROSITE" id="PS50966">
    <property type="entry name" value="ZF_SWIM"/>
    <property type="match status" value="1"/>
</dbReference>
<protein>
    <recommendedName>
        <fullName evidence="2">SWIM-type domain-containing protein</fullName>
    </recommendedName>
</protein>
<evidence type="ECO:0000313" key="3">
    <source>
        <dbReference type="EMBL" id="KAJ9561394.1"/>
    </source>
</evidence>
<dbReference type="Proteomes" id="UP001172457">
    <property type="component" value="Chromosome 2"/>
</dbReference>
<gene>
    <name evidence="3" type="ORF">OSB04_006554</name>
</gene>
<dbReference type="PANTHER" id="PTHR31569">
    <property type="entry name" value="SWIM-TYPE DOMAIN-CONTAINING PROTEIN"/>
    <property type="match status" value="1"/>
</dbReference>
<evidence type="ECO:0000259" key="2">
    <source>
        <dbReference type="PROSITE" id="PS50966"/>
    </source>
</evidence>
<reference evidence="3" key="1">
    <citation type="submission" date="2023-03" db="EMBL/GenBank/DDBJ databases">
        <title>Chromosome-scale reference genome and RAD-based genetic map of yellow starthistle (Centaurea solstitialis) reveal putative structural variation and QTLs associated with invader traits.</title>
        <authorList>
            <person name="Reatini B."/>
            <person name="Cang F.A."/>
            <person name="Jiang Q."/>
            <person name="Mckibben M.T.W."/>
            <person name="Barker M.S."/>
            <person name="Rieseberg L.H."/>
            <person name="Dlugosch K.M."/>
        </authorList>
    </citation>
    <scope>NUCLEOTIDE SEQUENCE</scope>
    <source>
        <strain evidence="3">CAN-66</strain>
        <tissue evidence="3">Leaf</tissue>
    </source>
</reference>
<dbReference type="GO" id="GO:0008270">
    <property type="term" value="F:zinc ion binding"/>
    <property type="evidence" value="ECO:0007669"/>
    <property type="project" value="UniProtKB-KW"/>
</dbReference>
<sequence length="522" mass="60942">MTWVQNVARSQGFVIVTKRSRPSYLGYISKIVFSCDRGGAHNAWTLRVVCDYHNHKPAMCMEGHSYAMRLSNDESHLVRQLTRLNVKPRNILSTLKERNKDNVSSLKTIYHAHYKFRMSEQEGRTPVQNVMHILQTKGYDFEYCLNDITNQLEELFFIHPTSLKMWQAFPHVVFMDATYKTNKYNLPFLEIVGVTSTNKTFSIAFAFMHKEKATNYTWALTCLKMTINGSFCPRVIITDRDLALMKACKEVFPQSNHLLCRWHISNDIMKHCRPRIRSQKTWDSFQAKWKILAESPTHAAYMQNYADLQTLLFKHQDVLRYLHSTWLDKYSDIFVSLWTDRHINFGNSTTNRVESQHAKLKKHLASRKCDLDKFVEVIEKVVNSQDTAIKESLERCKIFRKPKFNKPLFQQLQSFVSEYAMDKILEELHRSKGVVLNPENCSCQLRTCFGLPCAHELGIHLGAGMPIPLDSVDVFWKKLDLLPSVSVEYGDLNCDHDMQRFKEIFYNQQDHGKSSFLRKLRG</sequence>
<accession>A0AA38WS30</accession>
<keyword evidence="4" id="KW-1185">Reference proteome</keyword>
<keyword evidence="1" id="KW-0479">Metal-binding</keyword>
<dbReference type="AlphaFoldDB" id="A0AA38WS30"/>
<dbReference type="InterPro" id="IPR018289">
    <property type="entry name" value="MULE_transposase_dom"/>
</dbReference>
<keyword evidence="1" id="KW-0863">Zinc-finger</keyword>
<keyword evidence="1" id="KW-0862">Zinc</keyword>
<comment type="caution">
    <text evidence="3">The sequence shown here is derived from an EMBL/GenBank/DDBJ whole genome shotgun (WGS) entry which is preliminary data.</text>
</comment>
<name>A0AA38WS30_9ASTR</name>
<dbReference type="PANTHER" id="PTHR31569:SF4">
    <property type="entry name" value="SWIM-TYPE DOMAIN-CONTAINING PROTEIN"/>
    <property type="match status" value="1"/>
</dbReference>